<proteinExistence type="predicted"/>
<dbReference type="EMBL" id="CAMPGE010000446">
    <property type="protein sequence ID" value="CAI2359193.1"/>
    <property type="molecule type" value="Genomic_DNA"/>
</dbReference>
<evidence type="ECO:0008006" key="5">
    <source>
        <dbReference type="Google" id="ProtNLM"/>
    </source>
</evidence>
<protein>
    <recommendedName>
        <fullName evidence="5">DBF4-type domain-containing protein</fullName>
    </recommendedName>
</protein>
<comment type="caution">
    <text evidence="3">The sequence shown here is derived from an EMBL/GenBank/DDBJ whole genome shotgun (WGS) entry which is preliminary data.</text>
</comment>
<feature type="coiled-coil region" evidence="1">
    <location>
        <begin position="322"/>
        <end position="349"/>
    </location>
</feature>
<evidence type="ECO:0000313" key="3">
    <source>
        <dbReference type="EMBL" id="CAI2359193.1"/>
    </source>
</evidence>
<organism evidence="3 4">
    <name type="scientific">Euplotes crassus</name>
    <dbReference type="NCBI Taxonomy" id="5936"/>
    <lineage>
        <taxon>Eukaryota</taxon>
        <taxon>Sar</taxon>
        <taxon>Alveolata</taxon>
        <taxon>Ciliophora</taxon>
        <taxon>Intramacronucleata</taxon>
        <taxon>Spirotrichea</taxon>
        <taxon>Hypotrichia</taxon>
        <taxon>Euplotida</taxon>
        <taxon>Euplotidae</taxon>
        <taxon>Moneuplotes</taxon>
    </lineage>
</organism>
<name>A0AAD1TZV8_EUPCR</name>
<accession>A0AAD1TZV8</accession>
<feature type="compositionally biased region" description="Basic and acidic residues" evidence="2">
    <location>
        <begin position="519"/>
        <end position="545"/>
    </location>
</feature>
<evidence type="ECO:0000256" key="2">
    <source>
        <dbReference type="SAM" id="MobiDB-lite"/>
    </source>
</evidence>
<sequence length="647" mass="75661">MQKSQRLIEDLKESKTRLMQRFDFKDMTFFIYLPNFDSKFRKDLSKRIEEYGGQIALIPKAGNILAIVSDNLVEEIIERNCKIPLRNNSRIQSGKNATDFSDLKSQNSYIDPQGLTDKVLYKRFIDDSKSFIKNREEISHQKFDEMRQKAIPMIKVRDLFSVLDYYDSFTKFKWHSKRDDCRLLRSVINGKGCFIVTSGKIFMKLRRRMEFHQFSYNHQTHKFEVPQLSLDAPQGTSIFQTPAEYKETKKNSHEIERRHLAKVEKFRKKCVVTKEPMNKHMRDCPKTRIIEPKPKKDNFFCCVCNDDYNDYISHIGTNQHKLSSYADNLKEYYEKIDEINEELNSQVNHGLPSENSEIDESPRVVDSQDLVLETPERKNIQDRLTRMDKILDNLMQEKLNKPKKSTTLVMNPPSKRVFNYQEIEEEERCYTAKFIEKQESEEANQSMICQHPSELDKASLSKINYMNQNLGESIPQDQEVSMNIVQNPMKESPPKHLSLESDLSENHESYITPQKRKKITEYEEEKAPEPLEKNNEDKENKTPNFLKNKEAILDLRDSQRKRSLEKVIKNSFKKDIKIGGSKAKLIPVKDCDSILACDSILKKSKLELVGIIVAGKNSSSESSSAKKRECKTTNKNLERALEKLFHK</sequence>
<feature type="region of interest" description="Disordered" evidence="2">
    <location>
        <begin position="490"/>
        <end position="545"/>
    </location>
</feature>
<evidence type="ECO:0000256" key="1">
    <source>
        <dbReference type="SAM" id="Coils"/>
    </source>
</evidence>
<keyword evidence="1" id="KW-0175">Coiled coil</keyword>
<reference evidence="3" key="1">
    <citation type="submission" date="2023-07" db="EMBL/GenBank/DDBJ databases">
        <authorList>
            <consortium name="AG Swart"/>
            <person name="Singh M."/>
            <person name="Singh A."/>
            <person name="Seah K."/>
            <person name="Emmerich C."/>
        </authorList>
    </citation>
    <scope>NUCLEOTIDE SEQUENCE</scope>
    <source>
        <strain evidence="3">DP1</strain>
    </source>
</reference>
<feature type="compositionally biased region" description="Basic and acidic residues" evidence="2">
    <location>
        <begin position="492"/>
        <end position="508"/>
    </location>
</feature>
<dbReference type="AlphaFoldDB" id="A0AAD1TZV8"/>
<dbReference type="Proteomes" id="UP001295684">
    <property type="component" value="Unassembled WGS sequence"/>
</dbReference>
<gene>
    <name evidence="3" type="ORF">ECRASSUSDP1_LOCUS478</name>
</gene>
<keyword evidence="4" id="KW-1185">Reference proteome</keyword>
<evidence type="ECO:0000313" key="4">
    <source>
        <dbReference type="Proteomes" id="UP001295684"/>
    </source>
</evidence>